<comment type="caution">
    <text evidence="3">The sequence shown here is derived from an EMBL/GenBank/DDBJ whole genome shotgun (WGS) entry which is preliminary data.</text>
</comment>
<feature type="binding site" evidence="2">
    <location>
        <begin position="90"/>
        <end position="93"/>
    </location>
    <ligand>
        <name>substrate</name>
    </ligand>
</feature>
<dbReference type="NCBIfam" id="NF001924">
    <property type="entry name" value="PRK00702.1"/>
    <property type="match status" value="1"/>
</dbReference>
<comment type="similarity">
    <text evidence="2">Belongs to the ribose 5-phosphate isomerase family.</text>
</comment>
<dbReference type="InterPro" id="IPR037171">
    <property type="entry name" value="NagB/RpiA_transferase-like"/>
</dbReference>
<accession>A0ABU1JP73</accession>
<comment type="pathway">
    <text evidence="2">Carbohydrate degradation; pentose phosphate pathway; D-ribose 5-phosphate from D-ribulose 5-phosphate (non-oxidative stage): step 1/1.</text>
</comment>
<feature type="binding site" evidence="2">
    <location>
        <position position="131"/>
    </location>
    <ligand>
        <name>substrate</name>
    </ligand>
</feature>
<reference evidence="3 4" key="1">
    <citation type="submission" date="2023-07" db="EMBL/GenBank/DDBJ databases">
        <title>Sorghum-associated microbial communities from plants grown in Nebraska, USA.</title>
        <authorList>
            <person name="Schachtman D."/>
        </authorList>
    </citation>
    <scope>NUCLEOTIDE SEQUENCE [LARGE SCALE GENOMIC DNA]</scope>
    <source>
        <strain evidence="3 4">584</strain>
    </source>
</reference>
<name>A0ABU1JP73_9PROT</name>
<feature type="active site" description="Proton acceptor" evidence="2">
    <location>
        <position position="113"/>
    </location>
</feature>
<feature type="binding site" evidence="2">
    <location>
        <begin position="34"/>
        <end position="37"/>
    </location>
    <ligand>
        <name>substrate</name>
    </ligand>
</feature>
<dbReference type="InterPro" id="IPR004788">
    <property type="entry name" value="Ribose5P_isomerase_type_A"/>
</dbReference>
<gene>
    <name evidence="2" type="primary">rpiA</name>
    <name evidence="3" type="ORF">E9232_002644</name>
</gene>
<comment type="function">
    <text evidence="2">Catalyzes the reversible conversion of ribose-5-phosphate to ribulose 5-phosphate.</text>
</comment>
<dbReference type="InterPro" id="IPR020672">
    <property type="entry name" value="Ribose5P_isomerase_typA_subgr"/>
</dbReference>
<evidence type="ECO:0000313" key="4">
    <source>
        <dbReference type="Proteomes" id="UP001262410"/>
    </source>
</evidence>
<dbReference type="Gene3D" id="3.30.70.260">
    <property type="match status" value="1"/>
</dbReference>
<protein>
    <recommendedName>
        <fullName evidence="2">Ribose-5-phosphate isomerase A</fullName>
        <ecNumber evidence="2">5.3.1.6</ecNumber>
    </recommendedName>
    <alternativeName>
        <fullName evidence="2">Phosphoriboisomerase A</fullName>
        <shortName evidence="2">PRI</shortName>
    </alternativeName>
</protein>
<comment type="subunit">
    <text evidence="2">Homodimer.</text>
</comment>
<dbReference type="InterPro" id="IPR050262">
    <property type="entry name" value="Ribose-5P_isomerase"/>
</dbReference>
<dbReference type="CDD" id="cd01398">
    <property type="entry name" value="RPI_A"/>
    <property type="match status" value="1"/>
</dbReference>
<sequence length="236" mass="24624">MAEPVLSPQEEGKRAAGEAAAALVEDGMRLGLGTGSTVRWVLEALGRRIRDEGLRITGIPTSEQTAARARELGIPLTDFAATEALDLCIDGADEVERGTLRLIKGLGGALLREKIVAEAAGRFVAVVDASKIVEMLGVKAPLPVEVTEFGWESTARRLAALGGSPVLRRRDGAVLRTDGGNLILDCAGFAPIRDPLGLQRELKTIAGVVETGLFLAGAEQAIVGGADGGVEVLRRA</sequence>
<dbReference type="Gene3D" id="3.40.50.1360">
    <property type="match status" value="1"/>
</dbReference>
<keyword evidence="1 2" id="KW-0413">Isomerase</keyword>
<organism evidence="3 4">
    <name type="scientific">Inquilinus ginsengisoli</name>
    <dbReference type="NCBI Taxonomy" id="363840"/>
    <lineage>
        <taxon>Bacteria</taxon>
        <taxon>Pseudomonadati</taxon>
        <taxon>Pseudomonadota</taxon>
        <taxon>Alphaproteobacteria</taxon>
        <taxon>Rhodospirillales</taxon>
        <taxon>Rhodospirillaceae</taxon>
        <taxon>Inquilinus</taxon>
    </lineage>
</organism>
<dbReference type="EMBL" id="JAVDPW010000004">
    <property type="protein sequence ID" value="MDR6290123.1"/>
    <property type="molecule type" value="Genomic_DNA"/>
</dbReference>
<dbReference type="NCBIfam" id="TIGR00021">
    <property type="entry name" value="rpiA"/>
    <property type="match status" value="1"/>
</dbReference>
<keyword evidence="4" id="KW-1185">Reference proteome</keyword>
<dbReference type="Proteomes" id="UP001262410">
    <property type="component" value="Unassembled WGS sequence"/>
</dbReference>
<dbReference type="EC" id="5.3.1.6" evidence="2"/>
<dbReference type="PANTHER" id="PTHR43748:SF3">
    <property type="entry name" value="RIBOSE-5-PHOSPHATE ISOMERASE 3, CHLOROPLASTIC-RELATED"/>
    <property type="match status" value="1"/>
</dbReference>
<evidence type="ECO:0000313" key="3">
    <source>
        <dbReference type="EMBL" id="MDR6290123.1"/>
    </source>
</evidence>
<dbReference type="GO" id="GO:0004751">
    <property type="term" value="F:ribose-5-phosphate isomerase activity"/>
    <property type="evidence" value="ECO:0007669"/>
    <property type="project" value="UniProtKB-EC"/>
</dbReference>
<dbReference type="PANTHER" id="PTHR43748">
    <property type="entry name" value="RIBOSE-5-PHOSPHATE ISOMERASE 3, CHLOROPLASTIC-RELATED"/>
    <property type="match status" value="1"/>
</dbReference>
<dbReference type="SUPFAM" id="SSF100950">
    <property type="entry name" value="NagB/RpiA/CoA transferase-like"/>
    <property type="match status" value="1"/>
</dbReference>
<dbReference type="Pfam" id="PF06026">
    <property type="entry name" value="Rib_5-P_isom_A"/>
    <property type="match status" value="1"/>
</dbReference>
<evidence type="ECO:0000256" key="1">
    <source>
        <dbReference type="ARBA" id="ARBA00023235"/>
    </source>
</evidence>
<evidence type="ECO:0000256" key="2">
    <source>
        <dbReference type="HAMAP-Rule" id="MF_00170"/>
    </source>
</evidence>
<feature type="binding site" evidence="2">
    <location>
        <begin position="104"/>
        <end position="107"/>
    </location>
    <ligand>
        <name>substrate</name>
    </ligand>
</feature>
<dbReference type="SUPFAM" id="SSF75445">
    <property type="entry name" value="D-ribose-5-phosphate isomerase (RpiA), lid domain"/>
    <property type="match status" value="1"/>
</dbReference>
<comment type="catalytic activity">
    <reaction evidence="2">
        <text>aldehydo-D-ribose 5-phosphate = D-ribulose 5-phosphate</text>
        <dbReference type="Rhea" id="RHEA:14657"/>
        <dbReference type="ChEBI" id="CHEBI:58121"/>
        <dbReference type="ChEBI" id="CHEBI:58273"/>
        <dbReference type="EC" id="5.3.1.6"/>
    </reaction>
</comment>
<dbReference type="SMART" id="SM01134">
    <property type="entry name" value="DeoRC"/>
    <property type="match status" value="1"/>
</dbReference>
<proteinExistence type="inferred from homology"/>
<dbReference type="HAMAP" id="MF_00170">
    <property type="entry name" value="Rib_5P_isom_A"/>
    <property type="match status" value="1"/>
</dbReference>